<feature type="transmembrane region" description="Helical" evidence="6">
    <location>
        <begin position="74"/>
        <end position="97"/>
    </location>
</feature>
<feature type="transmembrane region" description="Helical" evidence="6">
    <location>
        <begin position="486"/>
        <end position="510"/>
    </location>
</feature>
<dbReference type="Pfam" id="PF03169">
    <property type="entry name" value="OPT"/>
    <property type="match status" value="1"/>
</dbReference>
<comment type="caution">
    <text evidence="7">The sequence shown here is derived from an EMBL/GenBank/DDBJ whole genome shotgun (WGS) entry which is preliminary data.</text>
</comment>
<dbReference type="GO" id="GO:0035673">
    <property type="term" value="F:oligopeptide transmembrane transporter activity"/>
    <property type="evidence" value="ECO:0007669"/>
    <property type="project" value="InterPro"/>
</dbReference>
<keyword evidence="8" id="KW-1185">Reference proteome</keyword>
<keyword evidence="3 6" id="KW-0812">Transmembrane</keyword>
<keyword evidence="5 6" id="KW-0472">Membrane</keyword>
<reference evidence="7" key="2">
    <citation type="submission" date="2011-01" db="EMBL/GenBank/DDBJ databases">
        <title>The Non-contiguous Finished genome of Clostridium papyrosolvens.</title>
        <authorList>
            <person name="Lucas S."/>
            <person name="Copeland A."/>
            <person name="Lapidus A."/>
            <person name="Cheng J.-F."/>
            <person name="Goodwin L."/>
            <person name="Pitluck S."/>
            <person name="Misra M."/>
            <person name="Chertkov O."/>
            <person name="Detter J.C."/>
            <person name="Han C."/>
            <person name="Tapia R."/>
            <person name="Land M."/>
            <person name="Hauser L."/>
            <person name="Kyrpides N."/>
            <person name="Ivanova N."/>
            <person name="Pagani I."/>
            <person name="Mouttaki H."/>
            <person name="He Z."/>
            <person name="Zhou J."/>
            <person name="Hemme C.L."/>
            <person name="Woyke T."/>
        </authorList>
    </citation>
    <scope>NUCLEOTIDE SEQUENCE [LARGE SCALE GENOMIC DNA]</scope>
    <source>
        <strain evidence="7">DSM 2782</strain>
    </source>
</reference>
<evidence type="ECO:0000256" key="4">
    <source>
        <dbReference type="ARBA" id="ARBA00022989"/>
    </source>
</evidence>
<proteinExistence type="predicted"/>
<feature type="transmembrane region" description="Helical" evidence="6">
    <location>
        <begin position="14"/>
        <end position="37"/>
    </location>
</feature>
<dbReference type="PANTHER" id="PTHR31645">
    <property type="entry name" value="OLIGOPEPTIDE TRANSPORTER YGL114W-RELATED"/>
    <property type="match status" value="1"/>
</dbReference>
<dbReference type="eggNOG" id="COG1297">
    <property type="taxonomic scope" value="Bacteria"/>
</dbReference>
<evidence type="ECO:0000256" key="3">
    <source>
        <dbReference type="ARBA" id="ARBA00022692"/>
    </source>
</evidence>
<feature type="transmembrane region" description="Helical" evidence="6">
    <location>
        <begin position="305"/>
        <end position="323"/>
    </location>
</feature>
<evidence type="ECO:0000256" key="5">
    <source>
        <dbReference type="ARBA" id="ARBA00023136"/>
    </source>
</evidence>
<evidence type="ECO:0000313" key="8">
    <source>
        <dbReference type="Proteomes" id="UP000003860"/>
    </source>
</evidence>
<protein>
    <submittedName>
        <fullName evidence="7">Oligopeptide transporter OPT superfamily protein</fullName>
    </submittedName>
</protein>
<feature type="transmembrane region" description="Helical" evidence="6">
    <location>
        <begin position="522"/>
        <end position="544"/>
    </location>
</feature>
<dbReference type="GO" id="GO:0016020">
    <property type="term" value="C:membrane"/>
    <property type="evidence" value="ECO:0007669"/>
    <property type="project" value="UniProtKB-SubCell"/>
</dbReference>
<feature type="transmembrane region" description="Helical" evidence="6">
    <location>
        <begin position="329"/>
        <end position="347"/>
    </location>
</feature>
<evidence type="ECO:0000256" key="2">
    <source>
        <dbReference type="ARBA" id="ARBA00022448"/>
    </source>
</evidence>
<dbReference type="RefSeq" id="WP_004622295.1">
    <property type="nucleotide sequence ID" value="NZ_ACXX02000019.1"/>
</dbReference>
<feature type="transmembrane region" description="Helical" evidence="6">
    <location>
        <begin position="252"/>
        <end position="275"/>
    </location>
</feature>
<dbReference type="InterPro" id="IPR045035">
    <property type="entry name" value="YSL-like"/>
</dbReference>
<gene>
    <name evidence="7" type="ORF">Cpap_0221</name>
</gene>
<dbReference type="STRING" id="588581.Cpap_0221"/>
<comment type="subcellular location">
    <subcellularLocation>
        <location evidence="1">Membrane</location>
        <topology evidence="1">Multi-pass membrane protein</topology>
    </subcellularLocation>
</comment>
<dbReference type="EMBL" id="ACXX02000019">
    <property type="protein sequence ID" value="EGD45852.1"/>
    <property type="molecule type" value="Genomic_DNA"/>
</dbReference>
<feature type="transmembrane region" description="Helical" evidence="6">
    <location>
        <begin position="109"/>
        <end position="130"/>
    </location>
</feature>
<dbReference type="AlphaFoldDB" id="F1TI74"/>
<keyword evidence="4 6" id="KW-1133">Transmembrane helix</keyword>
<keyword evidence="2" id="KW-0813">Transport</keyword>
<evidence type="ECO:0000256" key="1">
    <source>
        <dbReference type="ARBA" id="ARBA00004141"/>
    </source>
</evidence>
<accession>F1TI74</accession>
<evidence type="ECO:0000256" key="6">
    <source>
        <dbReference type="SAM" id="Phobius"/>
    </source>
</evidence>
<feature type="transmembrane region" description="Helical" evidence="6">
    <location>
        <begin position="456"/>
        <end position="479"/>
    </location>
</feature>
<dbReference type="PANTHER" id="PTHR31645:SF0">
    <property type="entry name" value="OLIGOPEPTIDE TRANSPORTER YGL114W-RELATED"/>
    <property type="match status" value="1"/>
</dbReference>
<evidence type="ECO:0000313" key="7">
    <source>
        <dbReference type="EMBL" id="EGD45852.1"/>
    </source>
</evidence>
<feature type="transmembrane region" description="Helical" evidence="6">
    <location>
        <begin position="210"/>
        <end position="232"/>
    </location>
</feature>
<dbReference type="InterPro" id="IPR004813">
    <property type="entry name" value="OPT"/>
</dbReference>
<dbReference type="OrthoDB" id="9809340at2"/>
<reference evidence="7" key="1">
    <citation type="submission" date="2009-07" db="EMBL/GenBank/DDBJ databases">
        <authorList>
            <consortium name="US DOE Joint Genome Institute (JGI-PGF)"/>
            <person name="Lucas S."/>
            <person name="Copeland A."/>
            <person name="Lapidus A."/>
            <person name="Glavina del Rio T."/>
            <person name="Tice H."/>
            <person name="Bruce D."/>
            <person name="Goodwin L."/>
            <person name="Pitluck S."/>
            <person name="Larimer F."/>
            <person name="Land M.L."/>
            <person name="Mouttaki H."/>
            <person name="He Z."/>
            <person name="Zhou J."/>
            <person name="Hemme C.L."/>
        </authorList>
    </citation>
    <scope>NUCLEOTIDE SEQUENCE</scope>
    <source>
        <strain evidence="7">DSM 2782</strain>
    </source>
</reference>
<organism evidence="7 8">
    <name type="scientific">Ruminiclostridium papyrosolvens DSM 2782</name>
    <dbReference type="NCBI Taxonomy" id="588581"/>
    <lineage>
        <taxon>Bacteria</taxon>
        <taxon>Bacillati</taxon>
        <taxon>Bacillota</taxon>
        <taxon>Clostridia</taxon>
        <taxon>Eubacteriales</taxon>
        <taxon>Oscillospiraceae</taxon>
        <taxon>Ruminiclostridium</taxon>
    </lineage>
</organism>
<feature type="transmembrane region" description="Helical" evidence="6">
    <location>
        <begin position="415"/>
        <end position="436"/>
    </location>
</feature>
<feature type="transmembrane region" description="Helical" evidence="6">
    <location>
        <begin position="43"/>
        <end position="62"/>
    </location>
</feature>
<sequence length="550" mass="57671">MNNKERNFMGVEQLSLRSLIIGALGSCVITASSMYVALRMSALPWPTIFVAVLSMGLLKLFGKTTNNEINITQTAMSAGAMVAGGIAFTLPGLWIMGIWKGSADFSSNYIKVLAIAIAGMLLGSVTSYILRYRYIVKNALPFPIGQAAAETIKAGDDGGKKSVVLFGTMFISTVYTFLRDQIGLIPNAFMFNKNSPIGVWNSPMAVGMGYILGALYTGVWFLGALFSNVFIIPFGLRLGWFPNKEAASSFTISAGIGLLVGTGLGVLVGIIYSYIKKLKNRQKDVYSEKAKIFKNKSNIFNPGRILIVSGTVIAFIFTVATGIPVLPSVLLIIGIYVVSLMAATITGQTGINPMETFGIILLLAIRVFVKIDATDALMIAACTAIASGFSGDLFNDYKAGQVLGTNPKAQLISQIVGGVVGTVVASLSLFAIINQFGEVGSKTALPAAQAVSVSAMINGIGYPVVFGIAVAIGAVLYLLGLPTATLGIGVFLPFTISSAVFIGGVIRFIADRVRSKSSEDDAGTVAASGLLGGEGITGVGIALVKMFTRA</sequence>
<dbReference type="Proteomes" id="UP000003860">
    <property type="component" value="Unassembled WGS sequence"/>
</dbReference>
<name>F1TI74_9FIRM</name>